<evidence type="ECO:0000313" key="1">
    <source>
        <dbReference type="EMBL" id="MBB2931151.1"/>
    </source>
</evidence>
<reference evidence="1 2" key="1">
    <citation type="submission" date="2020-08" db="EMBL/GenBank/DDBJ databases">
        <title>Genomic Encyclopedia of Type Strains, Phase IV (KMG-V): Genome sequencing to study the core and pangenomes of soil and plant-associated prokaryotes.</title>
        <authorList>
            <person name="Whitman W."/>
        </authorList>
    </citation>
    <scope>NUCLEOTIDE SEQUENCE [LARGE SCALE GENOMIC DNA]</scope>
    <source>
        <strain evidence="1 2">SRMrh-85</strain>
    </source>
</reference>
<proteinExistence type="predicted"/>
<evidence type="ECO:0000313" key="2">
    <source>
        <dbReference type="Proteomes" id="UP000533533"/>
    </source>
</evidence>
<dbReference type="EMBL" id="JACHVZ010000017">
    <property type="protein sequence ID" value="MBB2931151.1"/>
    <property type="molecule type" value="Genomic_DNA"/>
</dbReference>
<organism evidence="1 2">
    <name type="scientific">Paraburkholderia silvatlantica</name>
    <dbReference type="NCBI Taxonomy" id="321895"/>
    <lineage>
        <taxon>Bacteria</taxon>
        <taxon>Pseudomonadati</taxon>
        <taxon>Pseudomonadota</taxon>
        <taxon>Betaproteobacteria</taxon>
        <taxon>Burkholderiales</taxon>
        <taxon>Burkholderiaceae</taxon>
        <taxon>Paraburkholderia</taxon>
    </lineage>
</organism>
<comment type="caution">
    <text evidence="1">The sequence shown here is derived from an EMBL/GenBank/DDBJ whole genome shotgun (WGS) entry which is preliminary data.</text>
</comment>
<sequence>MGGNPYDPLTTTNSTQAFIPWMQVADIWLQRASFVPGQRMRFAFDYRNHCLTISPDRG</sequence>
<gene>
    <name evidence="1" type="ORF">FHX59_005621</name>
</gene>
<keyword evidence="2" id="KW-1185">Reference proteome</keyword>
<accession>A0ABR6FUR1</accession>
<dbReference type="RefSeq" id="WP_165822850.1">
    <property type="nucleotide sequence ID" value="NZ_JACHVZ010000017.1"/>
</dbReference>
<dbReference type="Proteomes" id="UP000533533">
    <property type="component" value="Unassembled WGS sequence"/>
</dbReference>
<name>A0ABR6FUR1_9BURK</name>
<protein>
    <submittedName>
        <fullName evidence="1">Uncharacterized protein</fullName>
    </submittedName>
</protein>